<feature type="transmembrane region" description="Helical" evidence="8">
    <location>
        <begin position="160"/>
        <end position="177"/>
    </location>
</feature>
<feature type="transmembrane region" description="Helical" evidence="8">
    <location>
        <begin position="327"/>
        <end position="350"/>
    </location>
</feature>
<feature type="transmembrane region" description="Helical" evidence="8">
    <location>
        <begin position="42"/>
        <end position="60"/>
    </location>
</feature>
<dbReference type="InterPro" id="IPR026032">
    <property type="entry name" value="HcaT-like"/>
</dbReference>
<dbReference type="Proteomes" id="UP001199044">
    <property type="component" value="Unassembled WGS sequence"/>
</dbReference>
<dbReference type="Gene3D" id="1.20.1250.20">
    <property type="entry name" value="MFS general substrate transporter like domains"/>
    <property type="match status" value="2"/>
</dbReference>
<dbReference type="PANTHER" id="PTHR23522">
    <property type="entry name" value="BLL5896 PROTEIN"/>
    <property type="match status" value="1"/>
</dbReference>
<dbReference type="Pfam" id="PF12832">
    <property type="entry name" value="MFS_1_like"/>
    <property type="match status" value="1"/>
</dbReference>
<dbReference type="InterPro" id="IPR024989">
    <property type="entry name" value="MFS_assoc_dom"/>
</dbReference>
<dbReference type="PIRSF" id="PIRSF004925">
    <property type="entry name" value="HcaT"/>
    <property type="match status" value="1"/>
</dbReference>
<dbReference type="SUPFAM" id="SSF103473">
    <property type="entry name" value="MFS general substrate transporter"/>
    <property type="match status" value="1"/>
</dbReference>
<evidence type="ECO:0000256" key="7">
    <source>
        <dbReference type="ARBA" id="ARBA00023136"/>
    </source>
</evidence>
<keyword evidence="5 8" id="KW-0812">Transmembrane</keyword>
<keyword evidence="3" id="KW-1003">Cell membrane</keyword>
<evidence type="ECO:0000256" key="2">
    <source>
        <dbReference type="ARBA" id="ARBA00022448"/>
    </source>
</evidence>
<dbReference type="PANTHER" id="PTHR23522:SF10">
    <property type="entry name" value="3-PHENYLPROPIONIC ACID TRANSPORTER-RELATED"/>
    <property type="match status" value="1"/>
</dbReference>
<dbReference type="RefSeq" id="WP_225250846.1">
    <property type="nucleotide sequence ID" value="NZ_JAIWIU010000080.1"/>
</dbReference>
<gene>
    <name evidence="10" type="ORF">LDJ79_12735</name>
</gene>
<evidence type="ECO:0000256" key="6">
    <source>
        <dbReference type="ARBA" id="ARBA00022989"/>
    </source>
</evidence>
<feature type="transmembrane region" description="Helical" evidence="8">
    <location>
        <begin position="292"/>
        <end position="315"/>
    </location>
</feature>
<keyword evidence="7 8" id="KW-0472">Membrane</keyword>
<reference evidence="11" key="1">
    <citation type="submission" date="2023-07" db="EMBL/GenBank/DDBJ databases">
        <title>Molecular identification of indigenous halophilic bacteria isolated from red sea cost, biodegradation of synthetic dyes and assessment of degraded metabolite toxicity.</title>
        <authorList>
            <person name="Chaieb K."/>
            <person name="Altayb H.N."/>
        </authorList>
    </citation>
    <scope>NUCLEOTIDE SEQUENCE [LARGE SCALE GENOMIC DNA]</scope>
    <source>
        <strain evidence="11">K20</strain>
    </source>
</reference>
<sequence length="400" mass="44215">MLKTSPYGWISQYLFGFFFAYGVYLPFWALWFSSQGIPTEDIGTLVGIGFATRCLSNLVITPRVHKVEFFLPVLRWLAFGGMIAVSLHFTAGGSFWLMALMTVLFNICMGPMMPLPDAMANYYAKQNMLDYGSTRVWGSISFIVGSTLVGYLASRYGSHWILYVGLGGFVATWLMSLRTPNPLPVSLSEETKKARPKLFALLREWSVVKFLLLVALIQGSHAAYYSVGSLYWKASGYSENIIGYLWSLGVVAEVLLFALSKRLFSGFSVRTLFYVSAIAVFVRWGITATTTALIPLVVVQLLHSLTYALAHLAAIRYIQFANQSRMVALQALYNAIAQGASIAIMTSFSGWGFSHWGANVFWVMAAMGIGALFIRLDIPRSQIRGANSSKESAVAQKSLS</sequence>
<dbReference type="NCBIfam" id="NF008346">
    <property type="entry name" value="PRK11128.1"/>
    <property type="match status" value="1"/>
</dbReference>
<feature type="transmembrane region" description="Helical" evidence="8">
    <location>
        <begin position="69"/>
        <end position="89"/>
    </location>
</feature>
<evidence type="ECO:0000313" key="11">
    <source>
        <dbReference type="Proteomes" id="UP001199044"/>
    </source>
</evidence>
<feature type="transmembrane region" description="Helical" evidence="8">
    <location>
        <begin position="12"/>
        <end position="30"/>
    </location>
</feature>
<feature type="domain" description="Major facilitator superfamily associated" evidence="9">
    <location>
        <begin position="9"/>
        <end position="362"/>
    </location>
</feature>
<keyword evidence="6 8" id="KW-1133">Transmembrane helix</keyword>
<keyword evidence="4" id="KW-0997">Cell inner membrane</keyword>
<keyword evidence="11" id="KW-1185">Reference proteome</keyword>
<proteinExistence type="predicted"/>
<comment type="caution">
    <text evidence="10">The sequence shown here is derived from an EMBL/GenBank/DDBJ whole genome shotgun (WGS) entry which is preliminary data.</text>
</comment>
<dbReference type="NCBIfam" id="NF037955">
    <property type="entry name" value="mfs"/>
    <property type="match status" value="1"/>
</dbReference>
<evidence type="ECO:0000259" key="9">
    <source>
        <dbReference type="Pfam" id="PF12832"/>
    </source>
</evidence>
<feature type="transmembrane region" description="Helical" evidence="8">
    <location>
        <begin position="356"/>
        <end position="374"/>
    </location>
</feature>
<keyword evidence="2" id="KW-0813">Transport</keyword>
<feature type="transmembrane region" description="Helical" evidence="8">
    <location>
        <begin position="267"/>
        <end position="286"/>
    </location>
</feature>
<protein>
    <submittedName>
        <fullName evidence="10">3-phenylpropionate MFS transporter</fullName>
    </submittedName>
</protein>
<accession>A0ABS7YRA7</accession>
<evidence type="ECO:0000256" key="8">
    <source>
        <dbReference type="SAM" id="Phobius"/>
    </source>
</evidence>
<feature type="transmembrane region" description="Helical" evidence="8">
    <location>
        <begin position="198"/>
        <end position="221"/>
    </location>
</feature>
<feature type="transmembrane region" description="Helical" evidence="8">
    <location>
        <begin position="241"/>
        <end position="260"/>
    </location>
</feature>
<evidence type="ECO:0000256" key="5">
    <source>
        <dbReference type="ARBA" id="ARBA00022692"/>
    </source>
</evidence>
<organism evidence="10 11">
    <name type="scientific">Vibrio tritonius</name>
    <dbReference type="NCBI Taxonomy" id="1435069"/>
    <lineage>
        <taxon>Bacteria</taxon>
        <taxon>Pseudomonadati</taxon>
        <taxon>Pseudomonadota</taxon>
        <taxon>Gammaproteobacteria</taxon>
        <taxon>Vibrionales</taxon>
        <taxon>Vibrionaceae</taxon>
        <taxon>Vibrio</taxon>
    </lineage>
</organism>
<evidence type="ECO:0000313" key="10">
    <source>
        <dbReference type="EMBL" id="MCA2016984.1"/>
    </source>
</evidence>
<evidence type="ECO:0000256" key="1">
    <source>
        <dbReference type="ARBA" id="ARBA00004429"/>
    </source>
</evidence>
<feature type="transmembrane region" description="Helical" evidence="8">
    <location>
        <begin position="136"/>
        <end position="154"/>
    </location>
</feature>
<dbReference type="EMBL" id="JAIWIU010000080">
    <property type="protein sequence ID" value="MCA2016984.1"/>
    <property type="molecule type" value="Genomic_DNA"/>
</dbReference>
<feature type="transmembrane region" description="Helical" evidence="8">
    <location>
        <begin position="95"/>
        <end position="115"/>
    </location>
</feature>
<evidence type="ECO:0000256" key="4">
    <source>
        <dbReference type="ARBA" id="ARBA00022519"/>
    </source>
</evidence>
<name>A0ABS7YRA7_9VIBR</name>
<comment type="subcellular location">
    <subcellularLocation>
        <location evidence="1">Cell inner membrane</location>
        <topology evidence="1">Multi-pass membrane protein</topology>
    </subcellularLocation>
</comment>
<evidence type="ECO:0000256" key="3">
    <source>
        <dbReference type="ARBA" id="ARBA00022475"/>
    </source>
</evidence>
<dbReference type="InterPro" id="IPR036259">
    <property type="entry name" value="MFS_trans_sf"/>
</dbReference>